<dbReference type="PANTHER" id="PTHR30023:SF0">
    <property type="entry name" value="PENICILLIN-SENSITIVE CARBOXYPEPTIDASE A"/>
    <property type="match status" value="1"/>
</dbReference>
<dbReference type="GO" id="GO:0009002">
    <property type="term" value="F:serine-type D-Ala-D-Ala carboxypeptidase activity"/>
    <property type="evidence" value="ECO:0007669"/>
    <property type="project" value="UniProtKB-EC"/>
</dbReference>
<name>A0A4V5PYG8_9SPHN</name>
<dbReference type="SUPFAM" id="SSF56601">
    <property type="entry name" value="beta-lactamase/transpeptidase-like"/>
    <property type="match status" value="1"/>
</dbReference>
<evidence type="ECO:0000313" key="5">
    <source>
        <dbReference type="Proteomes" id="UP000309138"/>
    </source>
</evidence>
<keyword evidence="5" id="KW-1185">Reference proteome</keyword>
<dbReference type="InterPro" id="IPR012338">
    <property type="entry name" value="Beta-lactam/transpept-like"/>
</dbReference>
<keyword evidence="2 4" id="KW-0378">Hydrolase</keyword>
<accession>A0A4V5PYG8</accession>
<dbReference type="AlphaFoldDB" id="A0A4V5PYG8"/>
<dbReference type="Gene3D" id="3.40.710.10">
    <property type="entry name" value="DD-peptidase/beta-lactamase superfamily"/>
    <property type="match status" value="1"/>
</dbReference>
<dbReference type="PRINTS" id="PR00922">
    <property type="entry name" value="DADACBPTASE3"/>
</dbReference>
<dbReference type="OrthoDB" id="5372081at2"/>
<evidence type="ECO:0000256" key="2">
    <source>
        <dbReference type="ARBA" id="ARBA00022801"/>
    </source>
</evidence>
<evidence type="ECO:0000256" key="1">
    <source>
        <dbReference type="ARBA" id="ARBA00006096"/>
    </source>
</evidence>
<keyword evidence="4" id="KW-0121">Carboxypeptidase</keyword>
<dbReference type="GO" id="GO:0006508">
    <property type="term" value="P:proteolysis"/>
    <property type="evidence" value="ECO:0007669"/>
    <property type="project" value="InterPro"/>
</dbReference>
<comment type="caution">
    <text evidence="4">The sequence shown here is derived from an EMBL/GenBank/DDBJ whole genome shotgun (WGS) entry which is preliminary data.</text>
</comment>
<dbReference type="EC" id="3.4.16.4" evidence="4"/>
<evidence type="ECO:0000313" key="4">
    <source>
        <dbReference type="EMBL" id="TKD51068.1"/>
    </source>
</evidence>
<dbReference type="GO" id="GO:0000270">
    <property type="term" value="P:peptidoglycan metabolic process"/>
    <property type="evidence" value="ECO:0007669"/>
    <property type="project" value="TreeGrafter"/>
</dbReference>
<feature type="chain" id="PRO_5020380987" evidence="3">
    <location>
        <begin position="18"/>
        <end position="464"/>
    </location>
</feature>
<dbReference type="EMBL" id="SWKR01000002">
    <property type="protein sequence ID" value="TKD51068.1"/>
    <property type="molecule type" value="Genomic_DNA"/>
</dbReference>
<evidence type="ECO:0000256" key="3">
    <source>
        <dbReference type="SAM" id="SignalP"/>
    </source>
</evidence>
<proteinExistence type="inferred from homology"/>
<protein>
    <submittedName>
        <fullName evidence="4">D-alanyl-D-alanine carboxypeptidase/D-alanyl-D-alanine-endopeptidase</fullName>
        <ecNumber evidence="4">3.4.16.4</ecNumber>
    </submittedName>
</protein>
<keyword evidence="3" id="KW-0732">Signal</keyword>
<sequence>MPHRAALIALLVLPACAAADQAVPRPAAVTATAPLADPGRDPPFAGTRWGLLVVDAEGRDVVAIEPDGRFLPASNTKLATVAASFHAPLPPRGGTRVAFENGDVVLWGAGDPLLSDAADCASTCVATLADAVAARHRRVRDVVGDDRLWQHDRWGGGMAWNNLWTRSGTATSALTLNANTTWLVVRPGVSGAPAVARIEDDWFTLDNRAVTGSETALSLDRQPDSRVVRLSGTIAADASEQRFPLGIDDPAAWTAHRFAVLLGARGVAVTGSARARHRIESVAPNPPAALATLEPSADETARTRLMKDSQNLFAEMALRRLGQGSAAAGLDRVAAMFSAAGAPRAGWDLSDGSGMSTYNRLSPRAVVALLRWADRQPWAKNWRATLPVAATDGTLARRFIGTPLAGRLWAKTGSLNATSALSGYFEGASGRRYTFAFFANDVPANVPSVTARMDAELVALAAQL</sequence>
<dbReference type="RefSeq" id="WP_136943016.1">
    <property type="nucleotide sequence ID" value="NZ_SWKR01000002.1"/>
</dbReference>
<gene>
    <name evidence="4" type="primary">dacB</name>
    <name evidence="4" type="ORF">FBR43_10095</name>
</gene>
<dbReference type="PANTHER" id="PTHR30023">
    <property type="entry name" value="D-ALANYL-D-ALANINE CARBOXYPEPTIDASE"/>
    <property type="match status" value="1"/>
</dbReference>
<dbReference type="Pfam" id="PF02113">
    <property type="entry name" value="Peptidase_S13"/>
    <property type="match status" value="1"/>
</dbReference>
<feature type="signal peptide" evidence="3">
    <location>
        <begin position="1"/>
        <end position="17"/>
    </location>
</feature>
<dbReference type="NCBIfam" id="TIGR00666">
    <property type="entry name" value="PBP4"/>
    <property type="match status" value="1"/>
</dbReference>
<dbReference type="Proteomes" id="UP000309138">
    <property type="component" value="Unassembled WGS sequence"/>
</dbReference>
<dbReference type="InterPro" id="IPR000667">
    <property type="entry name" value="Peptidase_S13"/>
</dbReference>
<comment type="similarity">
    <text evidence="1">Belongs to the peptidase S13 family.</text>
</comment>
<keyword evidence="4" id="KW-0645">Protease</keyword>
<dbReference type="Gene3D" id="3.50.80.20">
    <property type="entry name" value="D-Ala-D-Ala carboxypeptidase C, peptidase S13"/>
    <property type="match status" value="1"/>
</dbReference>
<organism evidence="4 5">
    <name type="scientific">Sphingomonas baiyangensis</name>
    <dbReference type="NCBI Taxonomy" id="2572576"/>
    <lineage>
        <taxon>Bacteria</taxon>
        <taxon>Pseudomonadati</taxon>
        <taxon>Pseudomonadota</taxon>
        <taxon>Alphaproteobacteria</taxon>
        <taxon>Sphingomonadales</taxon>
        <taxon>Sphingomonadaceae</taxon>
        <taxon>Sphingomonas</taxon>
    </lineage>
</organism>
<reference evidence="4 5" key="1">
    <citation type="submission" date="2019-04" db="EMBL/GenBank/DDBJ databases">
        <authorList>
            <person name="Yang Y."/>
            <person name="Wei D."/>
        </authorList>
    </citation>
    <scope>NUCLEOTIDE SEQUENCE [LARGE SCALE GENOMIC DNA]</scope>
    <source>
        <strain evidence="4 5">L-1-4w-11</strain>
    </source>
</reference>